<dbReference type="KEGG" id="lcm:102357948"/>
<dbReference type="InterPro" id="IPR036056">
    <property type="entry name" value="Fibrinogen-like_C"/>
</dbReference>
<keyword evidence="4" id="KW-0175">Coiled coil</keyword>
<dbReference type="EMBL" id="AFYH01036170">
    <property type="status" value="NOT_ANNOTATED_CDS"/>
    <property type="molecule type" value="Genomic_DNA"/>
</dbReference>
<sequence length="519" mass="59973">MCRRLDTLAIATLLVFSGLDFLESNKQQEDSTGAEAANEPAVNRNIRSTGPHSAGKCSYTFIVPQQRLTGAICLNMKSPENGGVNKSELQELKDEVIKQQRQIEQLKELVEVDGSIMNEVRFLRKESRNMNSRVTQLYTQLLHEIIQKKDNSLEVSQLENKILNTTAEVLKVATRYRDLEQKYGALASLINNQSFIIAQLERQCQPNTKVHTQNQQSLAQPPLVHVVPIRNFNRSRNHAVLSSNDIQRYHVVQKDQAHQSISVPPSQDGKRQIQQPVSLPPSPQTHHLTQTTTPIPASTKSPGPWRDCLHALQEGKTVNEIYLIKPQNVNKMMQVWCEQHYKNGGWTVIQRRQDGSVNFFRNWEHYKQGFGNIDGEYWLGLENIYWLTNQADYQLLIQMEDWYGRQVFAEYDSFRIEPESDYYRLHIGHYQGNAGDSLSWHDNKQFTTLDRDRDAHGGNCAHYQKGGWWYHMCAHSNLNGVWYRGGHYRSHYQDGVYWAEFRGGSYSLKRVTMMIRPNQ</sequence>
<evidence type="ECO:0000256" key="7">
    <source>
        <dbReference type="SAM" id="MobiDB-lite"/>
    </source>
</evidence>
<keyword evidence="11" id="KW-1185">Reference proteome</keyword>
<dbReference type="RefSeq" id="XP_005991837.1">
    <property type="nucleotide sequence ID" value="XM_005991775.3"/>
</dbReference>
<dbReference type="FunFam" id="3.90.215.10:FF:000001">
    <property type="entry name" value="Tenascin isoform 1"/>
    <property type="match status" value="1"/>
</dbReference>
<keyword evidence="6" id="KW-0325">Glycoprotein</keyword>
<dbReference type="Ensembl" id="ENSLACT00000001832.2">
    <property type="protein sequence ID" value="ENSLACP00000001819.2"/>
    <property type="gene ID" value="ENSLACG00000001623.2"/>
</dbReference>
<protein>
    <submittedName>
        <fullName evidence="10">Angiopoietin like 6</fullName>
    </submittedName>
</protein>
<dbReference type="InterPro" id="IPR037579">
    <property type="entry name" value="FIB_ANG-like"/>
</dbReference>
<dbReference type="EMBL" id="AFYH01036172">
    <property type="status" value="NOT_ANNOTATED_CDS"/>
    <property type="molecule type" value="Genomic_DNA"/>
</dbReference>
<dbReference type="Gene3D" id="3.90.215.10">
    <property type="entry name" value="Gamma Fibrinogen, chain A, domain 1"/>
    <property type="match status" value="1"/>
</dbReference>
<evidence type="ECO:0000256" key="8">
    <source>
        <dbReference type="SAM" id="SignalP"/>
    </source>
</evidence>
<dbReference type="InterPro" id="IPR002181">
    <property type="entry name" value="Fibrinogen_a/b/g_C_dom"/>
</dbReference>
<reference evidence="10" key="2">
    <citation type="submission" date="2025-08" db="UniProtKB">
        <authorList>
            <consortium name="Ensembl"/>
        </authorList>
    </citation>
    <scope>IDENTIFICATION</scope>
</reference>
<dbReference type="SUPFAM" id="SSF56496">
    <property type="entry name" value="Fibrinogen C-terminal domain-like"/>
    <property type="match status" value="1"/>
</dbReference>
<dbReference type="EMBL" id="AFYH01036173">
    <property type="status" value="NOT_ANNOTATED_CDS"/>
    <property type="molecule type" value="Genomic_DNA"/>
</dbReference>
<dbReference type="Proteomes" id="UP000008672">
    <property type="component" value="Unassembled WGS sequence"/>
</dbReference>
<dbReference type="InParanoid" id="H2ZWP8"/>
<evidence type="ECO:0000256" key="1">
    <source>
        <dbReference type="ARBA" id="ARBA00004613"/>
    </source>
</evidence>
<evidence type="ECO:0000256" key="5">
    <source>
        <dbReference type="ARBA" id="ARBA00023157"/>
    </source>
</evidence>
<dbReference type="PANTHER" id="PTHR47221:SF6">
    <property type="entry name" value="FIBRINOGEN ALPHA CHAIN"/>
    <property type="match status" value="1"/>
</dbReference>
<dbReference type="InterPro" id="IPR014716">
    <property type="entry name" value="Fibrinogen_a/b/g_C_1"/>
</dbReference>
<dbReference type="OrthoDB" id="7735550at2759"/>
<organism evidence="10 11">
    <name type="scientific">Latimeria chalumnae</name>
    <name type="common">Coelacanth</name>
    <dbReference type="NCBI Taxonomy" id="7897"/>
    <lineage>
        <taxon>Eukaryota</taxon>
        <taxon>Metazoa</taxon>
        <taxon>Chordata</taxon>
        <taxon>Craniata</taxon>
        <taxon>Vertebrata</taxon>
        <taxon>Euteleostomi</taxon>
        <taxon>Coelacanthiformes</taxon>
        <taxon>Coelacanthidae</taxon>
        <taxon>Latimeria</taxon>
    </lineage>
</organism>
<evidence type="ECO:0000256" key="2">
    <source>
        <dbReference type="ARBA" id="ARBA00022525"/>
    </source>
</evidence>
<keyword evidence="3 8" id="KW-0732">Signal</keyword>
<dbReference type="HOGENOM" id="CLU_038628_0_0_1"/>
<accession>H2ZWP8</accession>
<dbReference type="Bgee" id="ENSLACG00000001623">
    <property type="expression patterns" value="Expressed in pelvic fin and 4 other cell types or tissues"/>
</dbReference>
<feature type="signal peptide" evidence="8">
    <location>
        <begin position="1"/>
        <end position="24"/>
    </location>
</feature>
<dbReference type="GeneTree" id="ENSGT00940000155091"/>
<evidence type="ECO:0000256" key="4">
    <source>
        <dbReference type="ARBA" id="ARBA00023054"/>
    </source>
</evidence>
<reference evidence="11" key="1">
    <citation type="submission" date="2011-08" db="EMBL/GenBank/DDBJ databases">
        <title>The draft genome of Latimeria chalumnae.</title>
        <authorList>
            <person name="Di Palma F."/>
            <person name="Alfoldi J."/>
            <person name="Johnson J."/>
            <person name="Berlin A."/>
            <person name="Gnerre S."/>
            <person name="Jaffe D."/>
            <person name="MacCallum I."/>
            <person name="Young S."/>
            <person name="Walker B.J."/>
            <person name="Lander E."/>
            <person name="Lindblad-Toh K."/>
        </authorList>
    </citation>
    <scope>NUCLEOTIDE SEQUENCE [LARGE SCALE GENOMIC DNA]</scope>
    <source>
        <strain evidence="11">Wild caught</strain>
    </source>
</reference>
<dbReference type="GO" id="GO:0005576">
    <property type="term" value="C:extracellular region"/>
    <property type="evidence" value="ECO:0007669"/>
    <property type="project" value="UniProtKB-SubCell"/>
</dbReference>
<dbReference type="RefSeq" id="XP_005991838.1">
    <property type="nucleotide sequence ID" value="XM_005991776.3"/>
</dbReference>
<feature type="region of interest" description="Disordered" evidence="7">
    <location>
        <begin position="30"/>
        <end position="54"/>
    </location>
</feature>
<dbReference type="EMBL" id="AFYH01036174">
    <property type="status" value="NOT_ANNOTATED_CDS"/>
    <property type="molecule type" value="Genomic_DNA"/>
</dbReference>
<dbReference type="GeneID" id="102357948"/>
<proteinExistence type="predicted"/>
<dbReference type="PROSITE" id="PS51406">
    <property type="entry name" value="FIBRINOGEN_C_2"/>
    <property type="match status" value="1"/>
</dbReference>
<feature type="domain" description="Fibrinogen C-terminal" evidence="9">
    <location>
        <begin position="299"/>
        <end position="519"/>
    </location>
</feature>
<dbReference type="GO" id="GO:0007596">
    <property type="term" value="P:blood coagulation"/>
    <property type="evidence" value="ECO:0007669"/>
    <property type="project" value="InterPro"/>
</dbReference>
<comment type="subcellular location">
    <subcellularLocation>
        <location evidence="1">Secreted</location>
    </subcellularLocation>
</comment>
<evidence type="ECO:0000313" key="11">
    <source>
        <dbReference type="Proteomes" id="UP000008672"/>
    </source>
</evidence>
<dbReference type="Pfam" id="PF00147">
    <property type="entry name" value="Fibrinogen_C"/>
    <property type="match status" value="1"/>
</dbReference>
<dbReference type="SMART" id="SM00186">
    <property type="entry name" value="FBG"/>
    <property type="match status" value="1"/>
</dbReference>
<dbReference type="AlphaFoldDB" id="H2ZWP8"/>
<dbReference type="CDD" id="cd00087">
    <property type="entry name" value="FReD"/>
    <property type="match status" value="1"/>
</dbReference>
<feature type="chain" id="PRO_5003579027" evidence="8">
    <location>
        <begin position="25"/>
        <end position="519"/>
    </location>
</feature>
<feature type="region of interest" description="Disordered" evidence="7">
    <location>
        <begin position="253"/>
        <end position="304"/>
    </location>
</feature>
<evidence type="ECO:0000256" key="3">
    <source>
        <dbReference type="ARBA" id="ARBA00022729"/>
    </source>
</evidence>
<evidence type="ECO:0000313" key="10">
    <source>
        <dbReference type="Ensembl" id="ENSLACP00000001819.2"/>
    </source>
</evidence>
<evidence type="ECO:0000256" key="6">
    <source>
        <dbReference type="ARBA" id="ARBA00023180"/>
    </source>
</evidence>
<keyword evidence="5" id="KW-1015">Disulfide bond</keyword>
<dbReference type="PROSITE" id="PS00514">
    <property type="entry name" value="FIBRINOGEN_C_1"/>
    <property type="match status" value="1"/>
</dbReference>
<dbReference type="eggNOG" id="KOG2579">
    <property type="taxonomic scope" value="Eukaryota"/>
</dbReference>
<gene>
    <name evidence="10" type="primary">LOC102357948</name>
</gene>
<dbReference type="EMBL" id="AFYH01036175">
    <property type="status" value="NOT_ANNOTATED_CDS"/>
    <property type="molecule type" value="Genomic_DNA"/>
</dbReference>
<dbReference type="EMBL" id="AFYH01036171">
    <property type="status" value="NOT_ANNOTATED_CDS"/>
    <property type="molecule type" value="Genomic_DNA"/>
</dbReference>
<name>H2ZWP8_LATCH</name>
<feature type="compositionally biased region" description="Low complexity" evidence="7">
    <location>
        <begin position="284"/>
        <end position="296"/>
    </location>
</feature>
<keyword evidence="2" id="KW-0964">Secreted</keyword>
<dbReference type="PANTHER" id="PTHR47221">
    <property type="entry name" value="FIBRINOGEN ALPHA CHAIN"/>
    <property type="match status" value="1"/>
</dbReference>
<dbReference type="OMA" id="XQGFGNI"/>
<reference evidence="10" key="3">
    <citation type="submission" date="2025-09" db="UniProtKB">
        <authorList>
            <consortium name="Ensembl"/>
        </authorList>
    </citation>
    <scope>IDENTIFICATION</scope>
</reference>
<dbReference type="STRING" id="7897.ENSLACP00000001819"/>
<evidence type="ECO:0000259" key="9">
    <source>
        <dbReference type="PROSITE" id="PS51406"/>
    </source>
</evidence>
<dbReference type="InterPro" id="IPR020837">
    <property type="entry name" value="Fibrinogen_CS"/>
</dbReference>